<feature type="compositionally biased region" description="Polar residues" evidence="1">
    <location>
        <begin position="499"/>
        <end position="517"/>
    </location>
</feature>
<feature type="region of interest" description="Disordered" evidence="1">
    <location>
        <begin position="68"/>
        <end position="88"/>
    </location>
</feature>
<feature type="region of interest" description="Disordered" evidence="1">
    <location>
        <begin position="257"/>
        <end position="517"/>
    </location>
</feature>
<evidence type="ECO:0000256" key="1">
    <source>
        <dbReference type="SAM" id="MobiDB-lite"/>
    </source>
</evidence>
<sequence>MWELRHPISQDVDDTLTDTSSFNSDKMSTSHSLDSAPDLLELEEDHPSINSTGGSTIPPLQYTSYRPLVMNPNRRDDGSSTQSFQPTTETVMDSDVLLKTWVDYGPGPVNLSNLFPGTPNFFHTLQKPDTPTNTASTLLLPSQHDTPCTNNTDEVNNGNPGDFNNAMGELATLMLGCSLLLNEADNDTETWLPTQPGTSSTSNMNRPTTTTTTSAMALNISKAALPSFDFDFSLNNASSPTNDSASSSRRTAVTKLYPSPTGFQFPATANPRQDQDQDQQQQPHNGSTPSPFRDIKAEPHPSSTPTSQRKILPLPKRRLKGTQLHHEPTAAPASPQPIPTYSLFTFRSPTVPIQKSTEGGSSQASMPPIIHNASPCDYTKKPKRHETCYTDQGDSTLQRKQNSRSITTSNAPPPLARPPSPSSSSSTLPNFSSPNQQHTPSPSTSSTQANLQQRPSPEKKKKKKAKGKSVSCTSSSSTTTTSSNYRQTKPSRPRRRQKNQPLDTSQPGGQTNSGPLDIINTTDDWICLFCQYQIFKGGWTKQKKKGRPSGIVV</sequence>
<organism evidence="2">
    <name type="scientific">Absidia glauca</name>
    <name type="common">Pin mould</name>
    <dbReference type="NCBI Taxonomy" id="4829"/>
    <lineage>
        <taxon>Eukaryota</taxon>
        <taxon>Fungi</taxon>
        <taxon>Fungi incertae sedis</taxon>
        <taxon>Mucoromycota</taxon>
        <taxon>Mucoromycotina</taxon>
        <taxon>Mucoromycetes</taxon>
        <taxon>Mucorales</taxon>
        <taxon>Cunninghamellaceae</taxon>
        <taxon>Absidia</taxon>
    </lineage>
</organism>
<name>A0A168Q7J0_ABSGL</name>
<feature type="compositionally biased region" description="Low complexity" evidence="1">
    <location>
        <begin position="468"/>
        <end position="483"/>
    </location>
</feature>
<keyword evidence="3" id="KW-1185">Reference proteome</keyword>
<feature type="compositionally biased region" description="Polar residues" evidence="1">
    <location>
        <begin position="79"/>
        <end position="88"/>
    </location>
</feature>
<protein>
    <submittedName>
        <fullName evidence="2">Uncharacterized protein</fullName>
    </submittedName>
</protein>
<evidence type="ECO:0000313" key="3">
    <source>
        <dbReference type="Proteomes" id="UP000078561"/>
    </source>
</evidence>
<feature type="compositionally biased region" description="Low complexity" evidence="1">
    <location>
        <begin position="422"/>
        <end position="448"/>
    </location>
</feature>
<feature type="compositionally biased region" description="Basic residues" evidence="1">
    <location>
        <begin position="489"/>
        <end position="498"/>
    </location>
</feature>
<dbReference type="OrthoDB" id="2280645at2759"/>
<feature type="compositionally biased region" description="Polar residues" evidence="1">
    <location>
        <begin position="389"/>
        <end position="407"/>
    </location>
</feature>
<dbReference type="InParanoid" id="A0A168Q7J0"/>
<feature type="region of interest" description="Disordered" evidence="1">
    <location>
        <begin position="190"/>
        <end position="210"/>
    </location>
</feature>
<dbReference type="Proteomes" id="UP000078561">
    <property type="component" value="Unassembled WGS sequence"/>
</dbReference>
<dbReference type="EMBL" id="LT554300">
    <property type="protein sequence ID" value="SAM03790.1"/>
    <property type="molecule type" value="Genomic_DNA"/>
</dbReference>
<feature type="region of interest" description="Disordered" evidence="1">
    <location>
        <begin position="1"/>
        <end position="33"/>
    </location>
</feature>
<proteinExistence type="predicted"/>
<evidence type="ECO:0000313" key="2">
    <source>
        <dbReference type="EMBL" id="SAM03790.1"/>
    </source>
</evidence>
<feature type="compositionally biased region" description="Polar residues" evidence="1">
    <location>
        <begin position="342"/>
        <end position="365"/>
    </location>
</feature>
<dbReference type="AlphaFoldDB" id="A0A168Q7J0"/>
<feature type="compositionally biased region" description="Pro residues" evidence="1">
    <location>
        <begin position="411"/>
        <end position="421"/>
    </location>
</feature>
<feature type="compositionally biased region" description="Low complexity" evidence="1">
    <location>
        <begin position="198"/>
        <end position="210"/>
    </location>
</feature>
<reference evidence="2" key="1">
    <citation type="submission" date="2016-04" db="EMBL/GenBank/DDBJ databases">
        <authorList>
            <person name="Evans L.H."/>
            <person name="Alamgir A."/>
            <person name="Owens N."/>
            <person name="Weber N.D."/>
            <person name="Virtaneva K."/>
            <person name="Barbian K."/>
            <person name="Babar A."/>
            <person name="Rosenke K."/>
        </authorList>
    </citation>
    <scope>NUCLEOTIDE SEQUENCE [LARGE SCALE GENOMIC DNA]</scope>
    <source>
        <strain evidence="2">CBS 101.48</strain>
    </source>
</reference>
<feature type="compositionally biased region" description="Polar residues" evidence="1">
    <location>
        <begin position="17"/>
        <end position="33"/>
    </location>
</feature>
<gene>
    <name evidence="2" type="primary">ABSGL_09644.1 scaffold 11583</name>
</gene>
<accession>A0A168Q7J0</accession>